<dbReference type="Proteomes" id="UP000274082">
    <property type="component" value="Chromosome 33"/>
</dbReference>
<evidence type="ECO:0000313" key="3">
    <source>
        <dbReference type="Proteomes" id="UP000274082"/>
    </source>
</evidence>
<proteinExistence type="predicted"/>
<gene>
    <name evidence="2" type="ORF">LdCL_330020900</name>
</gene>
<evidence type="ECO:0000313" key="2">
    <source>
        <dbReference type="EMBL" id="AYU82121.1"/>
    </source>
</evidence>
<organism evidence="2 3">
    <name type="scientific">Leishmania donovani</name>
    <dbReference type="NCBI Taxonomy" id="5661"/>
    <lineage>
        <taxon>Eukaryota</taxon>
        <taxon>Discoba</taxon>
        <taxon>Euglenozoa</taxon>
        <taxon>Kinetoplastea</taxon>
        <taxon>Metakinetoplastina</taxon>
        <taxon>Trypanosomatida</taxon>
        <taxon>Trypanosomatidae</taxon>
        <taxon>Leishmaniinae</taxon>
        <taxon>Leishmania</taxon>
    </lineage>
</organism>
<accession>A0A3S7X6M2</accession>
<dbReference type="AlphaFoldDB" id="A0A3S7X6M2"/>
<sequence length="108" mass="11052">MVEDLSLAGGEHKGTSDERKEAEAGDALGEASLDATTGATSTRRRLRAFVEPECEVVGALLPDFPRHVVKGAFTVTPTGTSNANSSSCSTEATGTGLVESLRAATVAT</sequence>
<evidence type="ECO:0000256" key="1">
    <source>
        <dbReference type="SAM" id="MobiDB-lite"/>
    </source>
</evidence>
<protein>
    <submittedName>
        <fullName evidence="2">Uncharacterized protein</fullName>
    </submittedName>
</protein>
<name>A0A3S7X6M2_LEIDO</name>
<feature type="region of interest" description="Disordered" evidence="1">
    <location>
        <begin position="1"/>
        <end position="43"/>
    </location>
</feature>
<reference evidence="2 3" key="1">
    <citation type="journal article" date="2018" name="Sci. Rep.">
        <title>A complete Leishmania donovani reference genome identifies novel genetic variations associated with virulence.</title>
        <authorList>
            <person name="Lypaczewski P."/>
            <person name="Hoshizaki J."/>
            <person name="Zhang W.-W."/>
            <person name="McCall L.-I."/>
            <person name="Torcivia-Rodriguez J."/>
            <person name="Simonyan V."/>
            <person name="Kaur A."/>
            <person name="Dewar K."/>
            <person name="Matlashewski G."/>
        </authorList>
    </citation>
    <scope>NUCLEOTIDE SEQUENCE [LARGE SCALE GENOMIC DNA]</scope>
    <source>
        <strain evidence="2 3">LdCL</strain>
    </source>
</reference>
<keyword evidence="3" id="KW-1185">Reference proteome</keyword>
<dbReference type="VEuPathDB" id="TriTrypDB:LdCL_330020900"/>
<feature type="compositionally biased region" description="Basic and acidic residues" evidence="1">
    <location>
        <begin position="10"/>
        <end position="23"/>
    </location>
</feature>
<dbReference type="EMBL" id="CP029532">
    <property type="protein sequence ID" value="AYU82121.1"/>
    <property type="molecule type" value="Genomic_DNA"/>
</dbReference>